<organism evidence="4 5">
    <name type="scientific">Thalassobaculum litoreum DSM 18839</name>
    <dbReference type="NCBI Taxonomy" id="1123362"/>
    <lineage>
        <taxon>Bacteria</taxon>
        <taxon>Pseudomonadati</taxon>
        <taxon>Pseudomonadota</taxon>
        <taxon>Alphaproteobacteria</taxon>
        <taxon>Rhodospirillales</taxon>
        <taxon>Thalassobaculaceae</taxon>
        <taxon>Thalassobaculum</taxon>
    </lineage>
</organism>
<feature type="region of interest" description="Disordered" evidence="1">
    <location>
        <begin position="327"/>
        <end position="394"/>
    </location>
</feature>
<dbReference type="InterPro" id="IPR001387">
    <property type="entry name" value="Cro/C1-type_HTH"/>
</dbReference>
<feature type="compositionally biased region" description="Polar residues" evidence="1">
    <location>
        <begin position="371"/>
        <end position="385"/>
    </location>
</feature>
<name>A0A8G2BIM6_9PROT</name>
<feature type="compositionally biased region" description="Low complexity" evidence="1">
    <location>
        <begin position="327"/>
        <end position="349"/>
    </location>
</feature>
<dbReference type="PANTHER" id="PTHR34475">
    <property type="match status" value="1"/>
</dbReference>
<dbReference type="AlphaFoldDB" id="A0A8G2BIM6"/>
<keyword evidence="2" id="KW-1133">Transmembrane helix</keyword>
<dbReference type="Gene3D" id="1.10.260.40">
    <property type="entry name" value="lambda repressor-like DNA-binding domains"/>
    <property type="match status" value="1"/>
</dbReference>
<dbReference type="Proteomes" id="UP000198615">
    <property type="component" value="Unassembled WGS sequence"/>
</dbReference>
<gene>
    <name evidence="4" type="ORF">SAMN05660686_02774</name>
</gene>
<keyword evidence="2" id="KW-0472">Membrane</keyword>
<feature type="compositionally biased region" description="Low complexity" evidence="1">
    <location>
        <begin position="231"/>
        <end position="252"/>
    </location>
</feature>
<evidence type="ECO:0000259" key="3">
    <source>
        <dbReference type="Pfam" id="PF13464"/>
    </source>
</evidence>
<feature type="transmembrane region" description="Helical" evidence="2">
    <location>
        <begin position="172"/>
        <end position="192"/>
    </location>
</feature>
<dbReference type="EMBL" id="FNBW01000008">
    <property type="protein sequence ID" value="SDF93189.1"/>
    <property type="molecule type" value="Genomic_DNA"/>
</dbReference>
<feature type="compositionally biased region" description="Polar residues" evidence="1">
    <location>
        <begin position="254"/>
        <end position="270"/>
    </location>
</feature>
<evidence type="ECO:0000313" key="4">
    <source>
        <dbReference type="EMBL" id="SDF93189.1"/>
    </source>
</evidence>
<dbReference type="InterPro" id="IPR010982">
    <property type="entry name" value="Lambda_DNA-bd_dom_sf"/>
</dbReference>
<feature type="region of interest" description="Disordered" evidence="1">
    <location>
        <begin position="14"/>
        <end position="76"/>
    </location>
</feature>
<reference evidence="4 5" key="1">
    <citation type="submission" date="2016-10" db="EMBL/GenBank/DDBJ databases">
        <authorList>
            <person name="Varghese N."/>
            <person name="Submissions S."/>
        </authorList>
    </citation>
    <scope>NUCLEOTIDE SEQUENCE [LARGE SCALE GENOMIC DNA]</scope>
    <source>
        <strain evidence="4 5">DSM 18839</strain>
    </source>
</reference>
<feature type="region of interest" description="Disordered" evidence="1">
    <location>
        <begin position="220"/>
        <end position="312"/>
    </location>
</feature>
<feature type="compositionally biased region" description="Low complexity" evidence="1">
    <location>
        <begin position="272"/>
        <end position="312"/>
    </location>
</feature>
<evidence type="ECO:0000256" key="1">
    <source>
        <dbReference type="SAM" id="MobiDB-lite"/>
    </source>
</evidence>
<dbReference type="Pfam" id="PF13464">
    <property type="entry name" value="RodZ_C"/>
    <property type="match status" value="1"/>
</dbReference>
<protein>
    <submittedName>
        <fullName evidence="4">Cytoskeleton protein RodZ</fullName>
    </submittedName>
</protein>
<comment type="caution">
    <text evidence="4">The sequence shown here is derived from an EMBL/GenBank/DDBJ whole genome shotgun (WGS) entry which is preliminary data.</text>
</comment>
<keyword evidence="2" id="KW-0812">Transmembrane</keyword>
<keyword evidence="5" id="KW-1185">Reference proteome</keyword>
<dbReference type="CDD" id="cd00093">
    <property type="entry name" value="HTH_XRE"/>
    <property type="match status" value="1"/>
</dbReference>
<dbReference type="InterPro" id="IPR025194">
    <property type="entry name" value="RodZ-like_C"/>
</dbReference>
<evidence type="ECO:0000256" key="2">
    <source>
        <dbReference type="SAM" id="Phobius"/>
    </source>
</evidence>
<evidence type="ECO:0000313" key="5">
    <source>
        <dbReference type="Proteomes" id="UP000198615"/>
    </source>
</evidence>
<dbReference type="PANTHER" id="PTHR34475:SF1">
    <property type="entry name" value="CYTOSKELETON PROTEIN RODZ"/>
    <property type="match status" value="1"/>
</dbReference>
<dbReference type="InterPro" id="IPR050400">
    <property type="entry name" value="Bact_Cytoskel_RodZ"/>
</dbReference>
<feature type="domain" description="Cytoskeleton protein RodZ-like C-terminal" evidence="3">
    <location>
        <begin position="422"/>
        <end position="490"/>
    </location>
</feature>
<dbReference type="OrthoDB" id="9790252at2"/>
<proteinExistence type="predicted"/>
<sequence length="509" mass="51297">MTLKTARTKLRLTEIESLTQAGRARTREAANEAGSRGTGSGSARPVSGIGFGRPAEGSSAQEGDAMPYRDSGSDPTIGQELMQARESAGLGIDDVAAQLRIRKEFLAALEEGRPDVLPGTTYAIGYVRTYAAFLGLDVERAVTRFKHEAAGLDQRTQLVFPSPAPEGRVPGVGLMFASVLLAGLAYGGWYWLSERGMSVYDMVPDVPERLAALIEGQNAQTTMPAPPPATPTATSSAATDSPGTSSAAPADTYTAANPTSVPVTARSSSGEAPATGLAPITPTAPAAETAQSATAPASAITRPTTDAPAATPAPVAPVTVTAAQAPETTAAPADTPAATAEDTQAADPEPSATALASAAPEPTQALAASQPLATADTTGTAGQPSNPVPSAPRLSGLIGASEAAVPGAGAAERTPAAIERVVVRATGESWVQVRAGDGTTLFTRVLRNGDVYRVPDRPGLTLATGNAGALEIVVDGAPAPSLGTFGEVVRNIALDPSRLAAGTAIAGRN</sequence>
<dbReference type="GO" id="GO:0003677">
    <property type="term" value="F:DNA binding"/>
    <property type="evidence" value="ECO:0007669"/>
    <property type="project" value="InterPro"/>
</dbReference>
<dbReference type="Pfam" id="PF13413">
    <property type="entry name" value="HTH_25"/>
    <property type="match status" value="1"/>
</dbReference>
<accession>A0A8G2BIM6</accession>